<dbReference type="InterPro" id="IPR051329">
    <property type="entry name" value="NIR_SIR_4Fe-4S"/>
</dbReference>
<keyword evidence="4" id="KW-0560">Oxidoreductase</keyword>
<protein>
    <submittedName>
        <fullName evidence="8">Cobalamin biosynthesis protein CobG</fullName>
    </submittedName>
</protein>
<dbReference type="SUPFAM" id="SSF56014">
    <property type="entry name" value="Nitrite and sulphite reductase 4Fe-4S domain-like"/>
    <property type="match status" value="1"/>
</dbReference>
<organism evidence="8 9">
    <name type="scientific">Parazoarcus communis SWub3 = DSM 12120</name>
    <dbReference type="NCBI Taxonomy" id="1121029"/>
    <lineage>
        <taxon>Bacteria</taxon>
        <taxon>Pseudomonadati</taxon>
        <taxon>Pseudomonadota</taxon>
        <taxon>Betaproteobacteria</taxon>
        <taxon>Rhodocyclales</taxon>
        <taxon>Zoogloeaceae</taxon>
        <taxon>Parazoarcus</taxon>
    </lineage>
</organism>
<dbReference type="Proteomes" id="UP000248259">
    <property type="component" value="Unassembled WGS sequence"/>
</dbReference>
<evidence type="ECO:0000256" key="4">
    <source>
        <dbReference type="ARBA" id="ARBA00023002"/>
    </source>
</evidence>
<proteinExistence type="predicted"/>
<dbReference type="Gene3D" id="3.30.413.10">
    <property type="entry name" value="Sulfite Reductase Hemoprotein, domain 1"/>
    <property type="match status" value="2"/>
</dbReference>
<name>A0A323UXC0_9RHOO</name>
<evidence type="ECO:0000256" key="5">
    <source>
        <dbReference type="ARBA" id="ARBA00023004"/>
    </source>
</evidence>
<dbReference type="GO" id="GO:0046872">
    <property type="term" value="F:metal ion binding"/>
    <property type="evidence" value="ECO:0007669"/>
    <property type="project" value="UniProtKB-KW"/>
</dbReference>
<keyword evidence="2" id="KW-0349">Heme</keyword>
<evidence type="ECO:0000256" key="3">
    <source>
        <dbReference type="ARBA" id="ARBA00022723"/>
    </source>
</evidence>
<dbReference type="GO" id="GO:0016491">
    <property type="term" value="F:oxidoreductase activity"/>
    <property type="evidence" value="ECO:0007669"/>
    <property type="project" value="UniProtKB-KW"/>
</dbReference>
<dbReference type="AlphaFoldDB" id="A0A323UXC0"/>
<dbReference type="PANTHER" id="PTHR32439:SF9">
    <property type="entry name" value="BLR3264 PROTEIN"/>
    <property type="match status" value="1"/>
</dbReference>
<dbReference type="OrthoDB" id="7459360at2"/>
<evidence type="ECO:0000313" key="8">
    <source>
        <dbReference type="EMBL" id="PZA17127.1"/>
    </source>
</evidence>
<dbReference type="EMBL" id="QKOE01000004">
    <property type="protein sequence ID" value="PZA17127.1"/>
    <property type="molecule type" value="Genomic_DNA"/>
</dbReference>
<comment type="caution">
    <text evidence="8">The sequence shown here is derived from an EMBL/GenBank/DDBJ whole genome shotgun (WGS) entry which is preliminary data.</text>
</comment>
<feature type="domain" description="Nitrite/Sulfite reductase ferredoxin-like" evidence="7">
    <location>
        <begin position="16"/>
        <end position="78"/>
    </location>
</feature>
<evidence type="ECO:0000259" key="7">
    <source>
        <dbReference type="Pfam" id="PF03460"/>
    </source>
</evidence>
<dbReference type="InterPro" id="IPR045854">
    <property type="entry name" value="NO2/SO3_Rdtase_4Fe4S_sf"/>
</dbReference>
<reference evidence="8 9" key="1">
    <citation type="submission" date="2018-06" db="EMBL/GenBank/DDBJ databases">
        <title>Azoarcus communis strain SWub3 genome.</title>
        <authorList>
            <person name="Zorraquino Salvo V."/>
            <person name="Toubiana D."/>
            <person name="Blumwald E."/>
        </authorList>
    </citation>
    <scope>NUCLEOTIDE SEQUENCE [LARGE SCALE GENOMIC DNA]</scope>
    <source>
        <strain evidence="8 9">SWub3</strain>
    </source>
</reference>
<keyword evidence="5" id="KW-0408">Iron</keyword>
<keyword evidence="6" id="KW-0411">Iron-sulfur</keyword>
<evidence type="ECO:0000313" key="9">
    <source>
        <dbReference type="Proteomes" id="UP000248259"/>
    </source>
</evidence>
<gene>
    <name evidence="8" type="ORF">DNK49_07775</name>
</gene>
<keyword evidence="3" id="KW-0479">Metal-binding</keyword>
<dbReference type="InterPro" id="IPR005117">
    <property type="entry name" value="NiRdtase/SiRdtase_haem-b_fer"/>
</dbReference>
<dbReference type="Gene3D" id="3.90.480.10">
    <property type="entry name" value="Sulfite Reductase Hemoprotein,Domain 2"/>
    <property type="match status" value="1"/>
</dbReference>
<evidence type="ECO:0000256" key="6">
    <source>
        <dbReference type="ARBA" id="ARBA00023014"/>
    </source>
</evidence>
<evidence type="ECO:0000256" key="2">
    <source>
        <dbReference type="ARBA" id="ARBA00022617"/>
    </source>
</evidence>
<dbReference type="GO" id="GO:0051539">
    <property type="term" value="F:4 iron, 4 sulfur cluster binding"/>
    <property type="evidence" value="ECO:0007669"/>
    <property type="project" value="UniProtKB-KW"/>
</dbReference>
<evidence type="ECO:0000256" key="1">
    <source>
        <dbReference type="ARBA" id="ARBA00022485"/>
    </source>
</evidence>
<dbReference type="Pfam" id="PF03460">
    <property type="entry name" value="NIR_SIR_ferr"/>
    <property type="match status" value="1"/>
</dbReference>
<sequence>MMLPRIHGRCPGALRPMMSGDGLVLRLRPRLARFTRDQVLGICDAAQRHGAGVIDITSRANLQLRGIADADWPVLLARFGDGGLLDESADIESRRNVLVTPDWMPGDDSARIATDLLERIVDLPPLPAKVGFAIDAGPAPNLLRDSADFRIERGAHGGLILRADGRPHGVPVDAGQAVEGLIALARWFVDSGGSVAGRMARHRAPLPEWARGDALPGAPGPALRTGAHPLGFVCGLPFGQVEAARLARAVLACGATALRITPWRRVLFEGVGDKVPSLLDPDVPDFDAVAAAGWRVEACTGAPFCPQASVDTRALAFRLMRLAQRGMLQAPSSAGQRVVHVSGCAKACAYPQPATINVMGHAGAFDLSWQTASPLHVGLSADAVVSHLECC</sequence>
<keyword evidence="1" id="KW-0004">4Fe-4S</keyword>
<dbReference type="SUPFAM" id="SSF55124">
    <property type="entry name" value="Nitrite/Sulfite reductase N-terminal domain-like"/>
    <property type="match status" value="1"/>
</dbReference>
<dbReference type="PANTHER" id="PTHR32439">
    <property type="entry name" value="FERREDOXIN--NITRITE REDUCTASE, CHLOROPLASTIC"/>
    <property type="match status" value="1"/>
</dbReference>
<keyword evidence="9" id="KW-1185">Reference proteome</keyword>
<accession>A0A323UXC0</accession>
<dbReference type="InterPro" id="IPR036136">
    <property type="entry name" value="Nit/Sulf_reduc_fer-like_dom_sf"/>
</dbReference>